<evidence type="ECO:0000256" key="1">
    <source>
        <dbReference type="SAM" id="MobiDB-lite"/>
    </source>
</evidence>
<dbReference type="OrthoDB" id="2802907at2759"/>
<dbReference type="InterPro" id="IPR045340">
    <property type="entry name" value="DUF6533"/>
</dbReference>
<keyword evidence="5" id="KW-1185">Reference proteome</keyword>
<dbReference type="AlphaFoldDB" id="A0A2G8SGD3"/>
<name>A0A2G8SGD3_9APHY</name>
<dbReference type="Proteomes" id="UP000230002">
    <property type="component" value="Unassembled WGS sequence"/>
</dbReference>
<feature type="domain" description="DUF6533" evidence="3">
    <location>
        <begin position="20"/>
        <end position="65"/>
    </location>
</feature>
<keyword evidence="2" id="KW-0472">Membrane</keyword>
<organism evidence="4 5">
    <name type="scientific">Ganoderma sinense ZZ0214-1</name>
    <dbReference type="NCBI Taxonomy" id="1077348"/>
    <lineage>
        <taxon>Eukaryota</taxon>
        <taxon>Fungi</taxon>
        <taxon>Dikarya</taxon>
        <taxon>Basidiomycota</taxon>
        <taxon>Agaricomycotina</taxon>
        <taxon>Agaricomycetes</taxon>
        <taxon>Polyporales</taxon>
        <taxon>Polyporaceae</taxon>
        <taxon>Ganoderma</taxon>
    </lineage>
</organism>
<dbReference type="Pfam" id="PF20151">
    <property type="entry name" value="DUF6533"/>
    <property type="match status" value="1"/>
</dbReference>
<feature type="region of interest" description="Disordered" evidence="1">
    <location>
        <begin position="384"/>
        <end position="409"/>
    </location>
</feature>
<feature type="transmembrane region" description="Helical" evidence="2">
    <location>
        <begin position="54"/>
        <end position="73"/>
    </location>
</feature>
<accession>A0A2G8SGD3</accession>
<reference evidence="4 5" key="1">
    <citation type="journal article" date="2015" name="Sci. Rep.">
        <title>Chromosome-level genome map provides insights into diverse defense mechanisms in the medicinal fungus Ganoderma sinense.</title>
        <authorList>
            <person name="Zhu Y."/>
            <person name="Xu J."/>
            <person name="Sun C."/>
            <person name="Zhou S."/>
            <person name="Xu H."/>
            <person name="Nelson D.R."/>
            <person name="Qian J."/>
            <person name="Song J."/>
            <person name="Luo H."/>
            <person name="Xiang L."/>
            <person name="Li Y."/>
            <person name="Xu Z."/>
            <person name="Ji A."/>
            <person name="Wang L."/>
            <person name="Lu S."/>
            <person name="Hayward A."/>
            <person name="Sun W."/>
            <person name="Li X."/>
            <person name="Schwartz D.C."/>
            <person name="Wang Y."/>
            <person name="Chen S."/>
        </authorList>
    </citation>
    <scope>NUCLEOTIDE SEQUENCE [LARGE SCALE GENOMIC DNA]</scope>
    <source>
        <strain evidence="4 5">ZZ0214-1</strain>
    </source>
</reference>
<keyword evidence="2" id="KW-0812">Transmembrane</keyword>
<protein>
    <recommendedName>
        <fullName evidence="3">DUF6533 domain-containing protein</fullName>
    </recommendedName>
</protein>
<sequence length="409" mass="45110">MSGSYFSAQEVSDLYVSAFCGNAAAALVVYDWLLCLGQEVEFIWNGHSKVTASLLVYAFSRYAIFTQVVLSIATNFPMSNMVSNLVNTRFFLALTIVCVELCGDRVDSNRIPGTGHDCVQCVLCPARICAVEQERMVSSDNPHFDATANGAGPREHLKRRSCFNLTKNCSMTRKASLLLPSPRKPTQSVQLQRLKLVIPNRGYQVVAVGIRGSQLAAELLVVGITWWYTYQSYRIRKGVNLGNTVSAILFYNGSLYFLFLATLYTVDIVLHIIPNAATFAVYDGLLTTFFDPITSILVCRFMLSLRQFDTTNARATFSMPRSLVQELPPRAMASAMLEFGAQPSDRLPPFIMSFAQPVHIDPALSETDVDAAVGDRWGWENTDVVTPVPTRTTPSSSRPTSTALAAYSV</sequence>
<gene>
    <name evidence="4" type="ORF">GSI_04929</name>
</gene>
<feature type="transmembrane region" description="Helical" evidence="2">
    <location>
        <begin position="14"/>
        <end position="33"/>
    </location>
</feature>
<evidence type="ECO:0000313" key="5">
    <source>
        <dbReference type="Proteomes" id="UP000230002"/>
    </source>
</evidence>
<comment type="caution">
    <text evidence="4">The sequence shown here is derived from an EMBL/GenBank/DDBJ whole genome shotgun (WGS) entry which is preliminary data.</text>
</comment>
<evidence type="ECO:0000256" key="2">
    <source>
        <dbReference type="SAM" id="Phobius"/>
    </source>
</evidence>
<feature type="compositionally biased region" description="Low complexity" evidence="1">
    <location>
        <begin position="384"/>
        <end position="402"/>
    </location>
</feature>
<feature type="transmembrane region" description="Helical" evidence="2">
    <location>
        <begin position="255"/>
        <end position="273"/>
    </location>
</feature>
<evidence type="ECO:0000313" key="4">
    <source>
        <dbReference type="EMBL" id="PIL32812.1"/>
    </source>
</evidence>
<keyword evidence="2" id="KW-1133">Transmembrane helix</keyword>
<feature type="transmembrane region" description="Helical" evidence="2">
    <location>
        <begin position="279"/>
        <end position="303"/>
    </location>
</feature>
<evidence type="ECO:0000259" key="3">
    <source>
        <dbReference type="Pfam" id="PF20151"/>
    </source>
</evidence>
<dbReference type="EMBL" id="AYKW01000009">
    <property type="protein sequence ID" value="PIL32812.1"/>
    <property type="molecule type" value="Genomic_DNA"/>
</dbReference>
<proteinExistence type="predicted"/>